<organism evidence="1">
    <name type="scientific">uncultured Mycobacterium sp</name>
    <dbReference type="NCBI Taxonomy" id="171292"/>
    <lineage>
        <taxon>Bacteria</taxon>
        <taxon>Bacillati</taxon>
        <taxon>Actinomycetota</taxon>
        <taxon>Actinomycetes</taxon>
        <taxon>Mycobacteriales</taxon>
        <taxon>Mycobacteriaceae</taxon>
        <taxon>Mycobacterium</taxon>
        <taxon>environmental samples</taxon>
    </lineage>
</organism>
<name>A0A1Y5PFL2_9MYCO</name>
<reference evidence="1" key="1">
    <citation type="submission" date="2016-03" db="EMBL/GenBank/DDBJ databases">
        <authorList>
            <person name="Ploux O."/>
        </authorList>
    </citation>
    <scope>NUCLEOTIDE SEQUENCE</scope>
    <source>
        <strain evidence="1">UC10</strain>
    </source>
</reference>
<dbReference type="AlphaFoldDB" id="A0A1Y5PFL2"/>
<gene>
    <name evidence="1" type="ORF">MHPYR_430063</name>
</gene>
<protein>
    <submittedName>
        <fullName evidence="1">Uncharacterized protein</fullName>
    </submittedName>
</protein>
<sequence>MPDIDFGLAYEFVDPSDGVPRQLRFRQNYAPPGDPRIFDGTGQLVATVADGHRADNGHELAISRPGVQLTDVELAIDGWDDWATFYVADNGIDRHINLAAIRRRIHAAGLD</sequence>
<accession>A0A1Y5PFL2</accession>
<evidence type="ECO:0000313" key="1">
    <source>
        <dbReference type="EMBL" id="SBS77474.1"/>
    </source>
</evidence>
<dbReference type="EMBL" id="FLQS01000038">
    <property type="protein sequence ID" value="SBS77474.1"/>
    <property type="molecule type" value="Genomic_DNA"/>
</dbReference>
<proteinExistence type="predicted"/>